<dbReference type="EMBL" id="MCFH01000076">
    <property type="protein sequence ID" value="ORX41887.1"/>
    <property type="molecule type" value="Genomic_DNA"/>
</dbReference>
<feature type="region of interest" description="Disordered" evidence="4">
    <location>
        <begin position="333"/>
        <end position="356"/>
    </location>
</feature>
<dbReference type="GO" id="GO:0007165">
    <property type="term" value="P:signal transduction"/>
    <property type="evidence" value="ECO:0007669"/>
    <property type="project" value="InterPro"/>
</dbReference>
<gene>
    <name evidence="9" type="ORF">BCR36DRAFT_374953</name>
</gene>
<dbReference type="CDD" id="cd00201">
    <property type="entry name" value="WW"/>
    <property type="match status" value="1"/>
</dbReference>
<dbReference type="SMART" id="SM00326">
    <property type="entry name" value="SH3"/>
    <property type="match status" value="1"/>
</dbReference>
<sequence length="576" mass="65769">MQSVEKPRYVCARWDYEAIEDNELTFKTGDYIEIVSTENEDWWEGIMNGFQGFFPANRVEEVTNEELEIVTESINSRRNTINTISTPSDANYEASNNCEPLSLPLSPTSVISDVQGTPAQCLPDSTGFNMESIIEPQLPDNWKVEYDSYGRIYYKNIQTNEISWELPDNYSKIEEYKTLEFTEEPKGTAETNLSETKIRINLPPEKIKRSGKLSIKYEKGSVKFSWKQCSIILCGNLLLLYKEIVGKLSENIPAGFIKLKNCTVDKANKNVSKKKNALVINSSSGEEIILFCGSESDVIAWIEDIKKSSEEDYDNSEIVDVLNKISAKTDGSKKEKDINKNKKGSQDDEKHKNKKFGKIFGNKKSESQLDLLNDYLIFGGTLEEQIQKEGTKIPKVVDDCIREIEKRGIETEGIYRLSGNSSIVNKLKACYNRGEPVIFDDDSVDLPVVASLIKLYFRELKDTLIPSKMYESFMDALKNSNHDEKLYQLNDLIHQLPQVNYDVLSFLMKHLKEVSKHSDQNKMEINNLAIVFGPTLISRSTDKDLVATSLIADMPQQNRLIECIITYEDWFFQDDE</sequence>
<evidence type="ECO:0000256" key="1">
    <source>
        <dbReference type="ARBA" id="ARBA00022443"/>
    </source>
</evidence>
<dbReference type="InterPro" id="IPR036020">
    <property type="entry name" value="WW_dom_sf"/>
</dbReference>
<dbReference type="PROSITE" id="PS50238">
    <property type="entry name" value="RHOGAP"/>
    <property type="match status" value="1"/>
</dbReference>
<dbReference type="PANTHER" id="PTHR23176:SF129">
    <property type="entry name" value="RHO GTPASE ACTIVATING PROTEIN AT 16F, ISOFORM E-RELATED"/>
    <property type="match status" value="1"/>
</dbReference>
<evidence type="ECO:0000256" key="2">
    <source>
        <dbReference type="ARBA" id="ARBA00022468"/>
    </source>
</evidence>
<dbReference type="Proteomes" id="UP000193719">
    <property type="component" value="Unassembled WGS sequence"/>
</dbReference>
<dbReference type="OrthoDB" id="79452at2759"/>
<dbReference type="InterPro" id="IPR001849">
    <property type="entry name" value="PH_domain"/>
</dbReference>
<feature type="compositionally biased region" description="Basic and acidic residues" evidence="4">
    <location>
        <begin position="333"/>
        <end position="351"/>
    </location>
</feature>
<keyword evidence="1 3" id="KW-0728">SH3 domain</keyword>
<dbReference type="PRINTS" id="PR00452">
    <property type="entry name" value="SH3DOMAIN"/>
</dbReference>
<dbReference type="SMART" id="SM00233">
    <property type="entry name" value="PH"/>
    <property type="match status" value="1"/>
</dbReference>
<dbReference type="Gene3D" id="2.30.30.40">
    <property type="entry name" value="SH3 Domains"/>
    <property type="match status" value="1"/>
</dbReference>
<dbReference type="InterPro" id="IPR050729">
    <property type="entry name" value="Rho-GAP"/>
</dbReference>
<evidence type="ECO:0000256" key="3">
    <source>
        <dbReference type="PROSITE-ProRule" id="PRU00192"/>
    </source>
</evidence>
<feature type="domain" description="PH" evidence="6">
    <location>
        <begin position="206"/>
        <end position="310"/>
    </location>
</feature>
<dbReference type="InterPro" id="IPR001452">
    <property type="entry name" value="SH3_domain"/>
</dbReference>
<reference evidence="9 10" key="1">
    <citation type="submission" date="2016-08" db="EMBL/GenBank/DDBJ databases">
        <title>Genomes of anaerobic fungi encode conserved fungal cellulosomes for biomass hydrolysis.</title>
        <authorList>
            <consortium name="DOE Joint Genome Institute"/>
            <person name="Haitjema C.H."/>
            <person name="Gilmore S.P."/>
            <person name="Henske J.K."/>
            <person name="Solomon K.V."/>
            <person name="De Groot R."/>
            <person name="Kuo A."/>
            <person name="Mondo S.J."/>
            <person name="Salamov A.A."/>
            <person name="Labutti K."/>
            <person name="Zhao Z."/>
            <person name="Chiniquy J."/>
            <person name="Barry K."/>
            <person name="Brewer H.M."/>
            <person name="Purvine S.O."/>
            <person name="Wright A.T."/>
            <person name="Boxma B."/>
            <person name="Van Alen T."/>
            <person name="Hackstein J.H."/>
            <person name="Baker S.E."/>
            <person name="Grigoriev I.V."/>
            <person name="O'Malley M.A."/>
        </authorList>
    </citation>
    <scope>NUCLEOTIDE SEQUENCE [LARGE SCALE GENOMIC DNA]</scope>
    <source>
        <strain evidence="10">finn</strain>
    </source>
</reference>
<dbReference type="SUPFAM" id="SSF50044">
    <property type="entry name" value="SH3-domain"/>
    <property type="match status" value="1"/>
</dbReference>
<keyword evidence="10" id="KW-1185">Reference proteome</keyword>
<dbReference type="SMART" id="SM00456">
    <property type="entry name" value="WW"/>
    <property type="match status" value="1"/>
</dbReference>
<comment type="caution">
    <text evidence="9">The sequence shown here is derived from an EMBL/GenBank/DDBJ whole genome shotgun (WGS) entry which is preliminary data.</text>
</comment>
<dbReference type="InterPro" id="IPR008936">
    <property type="entry name" value="Rho_GTPase_activation_prot"/>
</dbReference>
<evidence type="ECO:0000256" key="4">
    <source>
        <dbReference type="SAM" id="MobiDB-lite"/>
    </source>
</evidence>
<dbReference type="InterPro" id="IPR011993">
    <property type="entry name" value="PH-like_dom_sf"/>
</dbReference>
<evidence type="ECO:0000313" key="10">
    <source>
        <dbReference type="Proteomes" id="UP000193719"/>
    </source>
</evidence>
<evidence type="ECO:0000259" key="7">
    <source>
        <dbReference type="PROSITE" id="PS50020"/>
    </source>
</evidence>
<dbReference type="PANTHER" id="PTHR23176">
    <property type="entry name" value="RHO/RAC/CDC GTPASE-ACTIVATING PROTEIN"/>
    <property type="match status" value="1"/>
</dbReference>
<dbReference type="GO" id="GO:0005737">
    <property type="term" value="C:cytoplasm"/>
    <property type="evidence" value="ECO:0007669"/>
    <property type="project" value="TreeGrafter"/>
</dbReference>
<evidence type="ECO:0000259" key="5">
    <source>
        <dbReference type="PROSITE" id="PS50002"/>
    </source>
</evidence>
<dbReference type="PROSITE" id="PS50003">
    <property type="entry name" value="PH_DOMAIN"/>
    <property type="match status" value="1"/>
</dbReference>
<dbReference type="AlphaFoldDB" id="A0A1Y1UV50"/>
<dbReference type="Pfam" id="PF00018">
    <property type="entry name" value="SH3_1"/>
    <property type="match status" value="1"/>
</dbReference>
<dbReference type="GO" id="GO:0005096">
    <property type="term" value="F:GTPase activator activity"/>
    <property type="evidence" value="ECO:0007669"/>
    <property type="project" value="UniProtKB-KW"/>
</dbReference>
<evidence type="ECO:0000259" key="8">
    <source>
        <dbReference type="PROSITE" id="PS50238"/>
    </source>
</evidence>
<dbReference type="PROSITE" id="PS50020">
    <property type="entry name" value="WW_DOMAIN_2"/>
    <property type="match status" value="1"/>
</dbReference>
<feature type="domain" description="Rho-GAP" evidence="8">
    <location>
        <begin position="380"/>
        <end position="572"/>
    </location>
</feature>
<dbReference type="SUPFAM" id="SSF51045">
    <property type="entry name" value="WW domain"/>
    <property type="match status" value="1"/>
</dbReference>
<dbReference type="STRING" id="1754191.A0A1Y1UV50"/>
<evidence type="ECO:0000313" key="9">
    <source>
        <dbReference type="EMBL" id="ORX41887.1"/>
    </source>
</evidence>
<keyword evidence="2" id="KW-0343">GTPase activation</keyword>
<feature type="domain" description="WW" evidence="7">
    <location>
        <begin position="136"/>
        <end position="169"/>
    </location>
</feature>
<proteinExistence type="predicted"/>
<dbReference type="Gene3D" id="2.20.70.10">
    <property type="match status" value="1"/>
</dbReference>
<dbReference type="Gene3D" id="1.10.555.10">
    <property type="entry name" value="Rho GTPase activation protein"/>
    <property type="match status" value="1"/>
</dbReference>
<dbReference type="InterPro" id="IPR001202">
    <property type="entry name" value="WW_dom"/>
</dbReference>
<dbReference type="InterPro" id="IPR000198">
    <property type="entry name" value="RhoGAP_dom"/>
</dbReference>
<evidence type="ECO:0000259" key="6">
    <source>
        <dbReference type="PROSITE" id="PS50003"/>
    </source>
</evidence>
<organism evidence="9 10">
    <name type="scientific">Piromyces finnis</name>
    <dbReference type="NCBI Taxonomy" id="1754191"/>
    <lineage>
        <taxon>Eukaryota</taxon>
        <taxon>Fungi</taxon>
        <taxon>Fungi incertae sedis</taxon>
        <taxon>Chytridiomycota</taxon>
        <taxon>Chytridiomycota incertae sedis</taxon>
        <taxon>Neocallimastigomycetes</taxon>
        <taxon>Neocallimastigales</taxon>
        <taxon>Neocallimastigaceae</taxon>
        <taxon>Piromyces</taxon>
    </lineage>
</organism>
<reference evidence="9 10" key="2">
    <citation type="submission" date="2016-08" db="EMBL/GenBank/DDBJ databases">
        <title>Pervasive Adenine N6-methylation of Active Genes in Fungi.</title>
        <authorList>
            <consortium name="DOE Joint Genome Institute"/>
            <person name="Mondo S.J."/>
            <person name="Dannebaum R.O."/>
            <person name="Kuo R.C."/>
            <person name="Labutti K."/>
            <person name="Haridas S."/>
            <person name="Kuo A."/>
            <person name="Salamov A."/>
            <person name="Ahrendt S.R."/>
            <person name="Lipzen A."/>
            <person name="Sullivan W."/>
            <person name="Andreopoulos W.B."/>
            <person name="Clum A."/>
            <person name="Lindquist E."/>
            <person name="Daum C."/>
            <person name="Ramamoorthy G.K."/>
            <person name="Gryganskyi A."/>
            <person name="Culley D."/>
            <person name="Magnuson J.K."/>
            <person name="James T.Y."/>
            <person name="O'Malley M.A."/>
            <person name="Stajich J.E."/>
            <person name="Spatafora J.W."/>
            <person name="Visel A."/>
            <person name="Grigoriev I.V."/>
        </authorList>
    </citation>
    <scope>NUCLEOTIDE SEQUENCE [LARGE SCALE GENOMIC DNA]</scope>
    <source>
        <strain evidence="10">finn</strain>
    </source>
</reference>
<dbReference type="SMART" id="SM00324">
    <property type="entry name" value="RhoGAP"/>
    <property type="match status" value="1"/>
</dbReference>
<dbReference type="Pfam" id="PF00620">
    <property type="entry name" value="RhoGAP"/>
    <property type="match status" value="1"/>
</dbReference>
<accession>A0A1Y1UV50</accession>
<dbReference type="Pfam" id="PF00169">
    <property type="entry name" value="PH"/>
    <property type="match status" value="1"/>
</dbReference>
<protein>
    <submittedName>
        <fullName evidence="9">RhoGAP-domain-containing protein</fullName>
    </submittedName>
</protein>
<dbReference type="SUPFAM" id="SSF48350">
    <property type="entry name" value="GTPase activation domain, GAP"/>
    <property type="match status" value="1"/>
</dbReference>
<feature type="domain" description="SH3" evidence="5">
    <location>
        <begin position="5"/>
        <end position="64"/>
    </location>
</feature>
<name>A0A1Y1UV50_9FUNG</name>
<dbReference type="SUPFAM" id="SSF50729">
    <property type="entry name" value="PH domain-like"/>
    <property type="match status" value="1"/>
</dbReference>
<dbReference type="CDD" id="cd00174">
    <property type="entry name" value="SH3"/>
    <property type="match status" value="1"/>
</dbReference>
<dbReference type="InterPro" id="IPR036028">
    <property type="entry name" value="SH3-like_dom_sf"/>
</dbReference>
<dbReference type="PROSITE" id="PS50002">
    <property type="entry name" value="SH3"/>
    <property type="match status" value="1"/>
</dbReference>
<dbReference type="Gene3D" id="2.30.29.30">
    <property type="entry name" value="Pleckstrin-homology domain (PH domain)/Phosphotyrosine-binding domain (PTB)"/>
    <property type="match status" value="1"/>
</dbReference>